<gene>
    <name evidence="4" type="ORF">C8E02_1051</name>
</gene>
<evidence type="ECO:0000256" key="1">
    <source>
        <dbReference type="SAM" id="Coils"/>
    </source>
</evidence>
<feature type="domain" description="KfrA N-terminal DNA-binding" evidence="3">
    <location>
        <begin position="8"/>
        <end position="119"/>
    </location>
</feature>
<dbReference type="RefSeq" id="WP_211329160.1">
    <property type="nucleotide sequence ID" value="NZ_RBID01000011.1"/>
</dbReference>
<evidence type="ECO:0000313" key="5">
    <source>
        <dbReference type="Proteomes" id="UP000279384"/>
    </source>
</evidence>
<protein>
    <submittedName>
        <fullName evidence="4">Plasmid replication DNA-binding protein KfrA</fullName>
    </submittedName>
</protein>
<reference evidence="4 5" key="1">
    <citation type="submission" date="2018-10" db="EMBL/GenBank/DDBJ databases">
        <title>Genomic Encyclopedia of Type Strains, Phase IV (KMG-IV): sequencing the most valuable type-strain genomes for metagenomic binning, comparative biology and taxonomic classification.</title>
        <authorList>
            <person name="Goeker M."/>
        </authorList>
    </citation>
    <scope>NUCLEOTIDE SEQUENCE [LARGE SCALE GENOMIC DNA]</scope>
    <source>
        <strain evidence="4 5">DSM 3303</strain>
    </source>
</reference>
<organism evidence="4 5">
    <name type="scientific">Vogesella indigofera</name>
    <name type="common">Pseudomonas indigofera</name>
    <dbReference type="NCBI Taxonomy" id="45465"/>
    <lineage>
        <taxon>Bacteria</taxon>
        <taxon>Pseudomonadati</taxon>
        <taxon>Pseudomonadota</taxon>
        <taxon>Betaproteobacteria</taxon>
        <taxon>Neisseriales</taxon>
        <taxon>Chromobacteriaceae</taxon>
        <taxon>Vogesella</taxon>
    </lineage>
</organism>
<dbReference type="AlphaFoldDB" id="A0A495BKZ1"/>
<dbReference type="EMBL" id="RBID01000011">
    <property type="protein sequence ID" value="RKQ61282.1"/>
    <property type="molecule type" value="Genomic_DNA"/>
</dbReference>
<name>A0A495BKZ1_VOGIN</name>
<accession>A0A495BKZ1</accession>
<comment type="caution">
    <text evidence="4">The sequence shown here is derived from an EMBL/GenBank/DDBJ whole genome shotgun (WGS) entry which is preliminary data.</text>
</comment>
<feature type="coiled-coil region" evidence="1">
    <location>
        <begin position="91"/>
        <end position="125"/>
    </location>
</feature>
<feature type="region of interest" description="Disordered" evidence="2">
    <location>
        <begin position="300"/>
        <end position="334"/>
    </location>
</feature>
<sequence>MARSGIYKSEVLRARDNLLAQGRNPSIDAIRAELGNTGSKTTIHRYLKELEEEEDAGSGAKIAVSEAIQELVGRLAARLHEEADERIAVMAAESAAQLAQCREQLAQITAEAQDSQQQLQQVSQTLTTEQQAHAATRQALQAAQLRDGQQQQQIIGLQERLAENQAHRASLEEKHQHAREALEHYRQSVKEQRDQEQRRHEQQVQQLQAELRTLGQTLIVKQDELTRVYQDSARTGAELLAVSRTLRQQEQENARQAQAMTGLQARIVEQERLLAVLNERLEQAISRREEVWQLLQQVSTAPAVSTGDGAAEDMEADGMAQADTDETAAPSGSS</sequence>
<keyword evidence="4" id="KW-0238">DNA-binding</keyword>
<evidence type="ECO:0000256" key="2">
    <source>
        <dbReference type="SAM" id="MobiDB-lite"/>
    </source>
</evidence>
<keyword evidence="1" id="KW-0175">Coiled coil</keyword>
<dbReference type="Pfam" id="PF11740">
    <property type="entry name" value="KfrA_N"/>
    <property type="match status" value="1"/>
</dbReference>
<dbReference type="GO" id="GO:0003677">
    <property type="term" value="F:DNA binding"/>
    <property type="evidence" value="ECO:0007669"/>
    <property type="project" value="UniProtKB-KW"/>
</dbReference>
<feature type="coiled-coil region" evidence="1">
    <location>
        <begin position="154"/>
        <end position="287"/>
    </location>
</feature>
<dbReference type="InterPro" id="IPR021104">
    <property type="entry name" value="KfrA_DNA-bd_N"/>
</dbReference>
<dbReference type="Proteomes" id="UP000279384">
    <property type="component" value="Unassembled WGS sequence"/>
</dbReference>
<proteinExistence type="predicted"/>
<evidence type="ECO:0000313" key="4">
    <source>
        <dbReference type="EMBL" id="RKQ61282.1"/>
    </source>
</evidence>
<evidence type="ECO:0000259" key="3">
    <source>
        <dbReference type="Pfam" id="PF11740"/>
    </source>
</evidence>